<dbReference type="SUPFAM" id="SSF53218">
    <property type="entry name" value="Molybdenum cofactor biosynthesis proteins"/>
    <property type="match status" value="1"/>
</dbReference>
<dbReference type="PANTHER" id="PTHR43764:SF1">
    <property type="entry name" value="MOLYBDOPTERIN MOLYBDOTRANSFERASE"/>
    <property type="match status" value="1"/>
</dbReference>
<evidence type="ECO:0000313" key="4">
    <source>
        <dbReference type="EMBL" id="SUA04565.1"/>
    </source>
</evidence>
<dbReference type="GO" id="GO:0006777">
    <property type="term" value="P:Mo-molybdopterin cofactor biosynthetic process"/>
    <property type="evidence" value="ECO:0007669"/>
    <property type="project" value="UniProtKB-KW"/>
</dbReference>
<dbReference type="PANTHER" id="PTHR43764">
    <property type="entry name" value="MOLYBDENUM COFACTOR BIOSYNTHESIS"/>
    <property type="match status" value="1"/>
</dbReference>
<proteinExistence type="predicted"/>
<sequence length="190" mass="20122">MGKNYSVTRSARVIIASTRAAAGVYDDRTGPLIVGWLSDRGYDVTEQVVVADGHAVGDALRAALAEHVDLIITSGGTGISPTDATPESTAAVLDYQIPGLADAIRRAGVHKVPTAVLSRGVCGVAGRTLIINLPGSPGGSKTDWVCWPACWSMRWISSAVRIMPGERIRHPCRIDRDADLIDRIRGAGRP</sequence>
<organism evidence="4 5">
    <name type="scientific">Mycolicibacterium fortuitum</name>
    <name type="common">Mycobacterium fortuitum</name>
    <dbReference type="NCBI Taxonomy" id="1766"/>
    <lineage>
        <taxon>Bacteria</taxon>
        <taxon>Bacillati</taxon>
        <taxon>Actinomycetota</taxon>
        <taxon>Actinomycetes</taxon>
        <taxon>Mycobacteriales</taxon>
        <taxon>Mycobacteriaceae</taxon>
        <taxon>Mycolicibacterium</taxon>
    </lineage>
</organism>
<dbReference type="InterPro" id="IPR051920">
    <property type="entry name" value="MPT_Adenylyltrnsfr/MoaC-Rel"/>
</dbReference>
<dbReference type="CDD" id="cd00886">
    <property type="entry name" value="MogA_MoaB"/>
    <property type="match status" value="1"/>
</dbReference>
<dbReference type="InterPro" id="IPR036425">
    <property type="entry name" value="MoaB/Mog-like_dom_sf"/>
</dbReference>
<keyword evidence="4" id="KW-0808">Transferase</keyword>
<dbReference type="Proteomes" id="UP000255389">
    <property type="component" value="Unassembled WGS sequence"/>
</dbReference>
<dbReference type="Gene3D" id="3.40.980.10">
    <property type="entry name" value="MoaB/Mog-like domain"/>
    <property type="match status" value="1"/>
</dbReference>
<dbReference type="SMART" id="SM00852">
    <property type="entry name" value="MoCF_biosynth"/>
    <property type="match status" value="1"/>
</dbReference>
<evidence type="ECO:0000256" key="1">
    <source>
        <dbReference type="ARBA" id="ARBA00005046"/>
    </source>
</evidence>
<evidence type="ECO:0000256" key="2">
    <source>
        <dbReference type="ARBA" id="ARBA00023150"/>
    </source>
</evidence>
<feature type="domain" description="MoaB/Mog" evidence="3">
    <location>
        <begin position="12"/>
        <end position="152"/>
    </location>
</feature>
<protein>
    <submittedName>
        <fullName evidence="4">Molybdenum cofactor synthesis domain-containing protein</fullName>
        <ecNumber evidence="4">2.7.7.75</ecNumber>
    </submittedName>
</protein>
<comment type="pathway">
    <text evidence="1">Cofactor biosynthesis; molybdopterin biosynthesis.</text>
</comment>
<reference evidence="4 5" key="1">
    <citation type="submission" date="2018-06" db="EMBL/GenBank/DDBJ databases">
        <authorList>
            <consortium name="Pathogen Informatics"/>
            <person name="Doyle S."/>
        </authorList>
    </citation>
    <scope>NUCLEOTIDE SEQUENCE [LARGE SCALE GENOMIC DNA]</scope>
    <source>
        <strain evidence="4 5">NCTC1542</strain>
    </source>
</reference>
<dbReference type="EC" id="2.7.7.75" evidence="4"/>
<dbReference type="AlphaFoldDB" id="A0A378V2G8"/>
<evidence type="ECO:0000259" key="3">
    <source>
        <dbReference type="SMART" id="SM00852"/>
    </source>
</evidence>
<keyword evidence="4" id="KW-0548">Nucleotidyltransferase</keyword>
<dbReference type="EMBL" id="UGQY01000004">
    <property type="protein sequence ID" value="SUA04565.1"/>
    <property type="molecule type" value="Genomic_DNA"/>
</dbReference>
<evidence type="ECO:0000313" key="5">
    <source>
        <dbReference type="Proteomes" id="UP000255389"/>
    </source>
</evidence>
<name>A0A378V2G8_MYCFO</name>
<dbReference type="NCBIfam" id="TIGR00177">
    <property type="entry name" value="molyb_syn"/>
    <property type="match status" value="1"/>
</dbReference>
<dbReference type="GO" id="GO:0061598">
    <property type="term" value="F:molybdopterin adenylyltransferase activity"/>
    <property type="evidence" value="ECO:0007669"/>
    <property type="project" value="UniProtKB-EC"/>
</dbReference>
<accession>A0A378V2G8</accession>
<gene>
    <name evidence="4" type="primary">mog</name>
    <name evidence="4" type="ORF">NCTC1542_06070</name>
</gene>
<keyword evidence="2" id="KW-0501">Molybdenum cofactor biosynthesis</keyword>
<dbReference type="InterPro" id="IPR001453">
    <property type="entry name" value="MoaB/Mog_dom"/>
</dbReference>
<dbReference type="Pfam" id="PF00994">
    <property type="entry name" value="MoCF_biosynth"/>
    <property type="match status" value="1"/>
</dbReference>